<organism evidence="1">
    <name type="scientific">Podoviridae sp. ctsUe5</name>
    <dbReference type="NCBI Taxonomy" id="2827750"/>
    <lineage>
        <taxon>Viruses</taxon>
        <taxon>Duplodnaviria</taxon>
        <taxon>Heunggongvirae</taxon>
        <taxon>Uroviricota</taxon>
        <taxon>Caudoviricetes</taxon>
    </lineage>
</organism>
<proteinExistence type="predicted"/>
<dbReference type="EMBL" id="BK032536">
    <property type="protein sequence ID" value="DAF46379.1"/>
    <property type="molecule type" value="Genomic_DNA"/>
</dbReference>
<accession>A0A8S5S6D9</accession>
<protein>
    <submittedName>
        <fullName evidence="1">Uncharacterized protein</fullName>
    </submittedName>
</protein>
<name>A0A8S5S6D9_9CAUD</name>
<reference evidence="1" key="1">
    <citation type="journal article" date="2021" name="Proc. Natl. Acad. Sci. U.S.A.">
        <title>A Catalog of Tens of Thousands of Viruses from Human Metagenomes Reveals Hidden Associations with Chronic Diseases.</title>
        <authorList>
            <person name="Tisza M.J."/>
            <person name="Buck C.B."/>
        </authorList>
    </citation>
    <scope>NUCLEOTIDE SEQUENCE</scope>
    <source>
        <strain evidence="1">CtsUe5</strain>
    </source>
</reference>
<sequence>MNTQIQQLAIENLRWRIHSMTLEQVAIYFEVRLNLGVDPHVFWRCYHLLCN</sequence>
<evidence type="ECO:0000313" key="1">
    <source>
        <dbReference type="EMBL" id="DAF46379.1"/>
    </source>
</evidence>